<dbReference type="EMBL" id="JACHLJ010000001">
    <property type="protein sequence ID" value="MBB5770863.1"/>
    <property type="molecule type" value="Genomic_DNA"/>
</dbReference>
<sequence>MDRLTPLEHANLARRLIEHVGGLDKAAKLCRVGVSDLSLYQNPNRPDRIMPADVMSALQVNGGTTLYSDAQLAEVDAPRTVVADPMHHACGLVKEAADVLGAVQASLSDGTVSAADFSNCDRELADLEERIMVLRAGLRGAHLRAVS</sequence>
<proteinExistence type="predicted"/>
<gene>
    <name evidence="1" type="ORF">HNP47_000832</name>
</gene>
<accession>A0A7W9L521</accession>
<dbReference type="AlphaFoldDB" id="A0A7W9L521"/>
<name>A0A7W9L521_BREVE</name>
<dbReference type="Proteomes" id="UP000556201">
    <property type="component" value="Unassembled WGS sequence"/>
</dbReference>
<protein>
    <submittedName>
        <fullName evidence="1">Uncharacterized protein</fullName>
    </submittedName>
</protein>
<evidence type="ECO:0000313" key="1">
    <source>
        <dbReference type="EMBL" id="MBB5770863.1"/>
    </source>
</evidence>
<reference evidence="1 2" key="1">
    <citation type="submission" date="2020-08" db="EMBL/GenBank/DDBJ databases">
        <title>Functional genomics of gut bacteria from endangered species of beetles.</title>
        <authorList>
            <person name="Carlos-Shanley C."/>
        </authorList>
    </citation>
    <scope>NUCLEOTIDE SEQUENCE [LARGE SCALE GENOMIC DNA]</scope>
    <source>
        <strain evidence="1 2">S00192</strain>
    </source>
</reference>
<dbReference type="RefSeq" id="WP_184278462.1">
    <property type="nucleotide sequence ID" value="NZ_JACHLJ010000001.1"/>
</dbReference>
<evidence type="ECO:0000313" key="2">
    <source>
        <dbReference type="Proteomes" id="UP000556201"/>
    </source>
</evidence>
<organism evidence="1 2">
    <name type="scientific">Brevundimonas vesicularis</name>
    <name type="common">Pseudomonas vesicularis</name>
    <dbReference type="NCBI Taxonomy" id="41276"/>
    <lineage>
        <taxon>Bacteria</taxon>
        <taxon>Pseudomonadati</taxon>
        <taxon>Pseudomonadota</taxon>
        <taxon>Alphaproteobacteria</taxon>
        <taxon>Caulobacterales</taxon>
        <taxon>Caulobacteraceae</taxon>
        <taxon>Brevundimonas</taxon>
    </lineage>
</organism>
<comment type="caution">
    <text evidence="1">The sequence shown here is derived from an EMBL/GenBank/DDBJ whole genome shotgun (WGS) entry which is preliminary data.</text>
</comment>